<organism evidence="2 3">
    <name type="scientific">Didymodactylos carnosus</name>
    <dbReference type="NCBI Taxonomy" id="1234261"/>
    <lineage>
        <taxon>Eukaryota</taxon>
        <taxon>Metazoa</taxon>
        <taxon>Spiralia</taxon>
        <taxon>Gnathifera</taxon>
        <taxon>Rotifera</taxon>
        <taxon>Eurotatoria</taxon>
        <taxon>Bdelloidea</taxon>
        <taxon>Philodinida</taxon>
        <taxon>Philodinidae</taxon>
        <taxon>Didymodactylos</taxon>
    </lineage>
</organism>
<sequence>PVTNLNSKNLSPNVIKKLKMLPTAEQLRYRAYMLTIFLVLTTCFTIYAIAFVVIGVWIANKYEPQYLLQDGSSINGYYASFIIIITGFNQNGLSPWSDGLARFVKDIY</sequence>
<proteinExistence type="predicted"/>
<dbReference type="AlphaFoldDB" id="A0A8S2LF52"/>
<name>A0A8S2LF52_9BILA</name>
<dbReference type="Proteomes" id="UP000682733">
    <property type="component" value="Unassembled WGS sequence"/>
</dbReference>
<reference evidence="2" key="1">
    <citation type="submission" date="2021-02" db="EMBL/GenBank/DDBJ databases">
        <authorList>
            <person name="Nowell W R."/>
        </authorList>
    </citation>
    <scope>NUCLEOTIDE SEQUENCE</scope>
</reference>
<protein>
    <submittedName>
        <fullName evidence="2">Uncharacterized protein</fullName>
    </submittedName>
</protein>
<dbReference type="EMBL" id="CAJOBA010019253">
    <property type="protein sequence ID" value="CAF3903016.1"/>
    <property type="molecule type" value="Genomic_DNA"/>
</dbReference>
<evidence type="ECO:0000313" key="2">
    <source>
        <dbReference type="EMBL" id="CAF3903016.1"/>
    </source>
</evidence>
<keyword evidence="1" id="KW-1133">Transmembrane helix</keyword>
<comment type="caution">
    <text evidence="2">The sequence shown here is derived from an EMBL/GenBank/DDBJ whole genome shotgun (WGS) entry which is preliminary data.</text>
</comment>
<feature type="non-terminal residue" evidence="2">
    <location>
        <position position="108"/>
    </location>
</feature>
<evidence type="ECO:0000256" key="1">
    <source>
        <dbReference type="SAM" id="Phobius"/>
    </source>
</evidence>
<evidence type="ECO:0000313" key="3">
    <source>
        <dbReference type="Proteomes" id="UP000682733"/>
    </source>
</evidence>
<keyword evidence="1" id="KW-0812">Transmembrane</keyword>
<feature type="transmembrane region" description="Helical" evidence="1">
    <location>
        <begin position="31"/>
        <end position="59"/>
    </location>
</feature>
<accession>A0A8S2LF52</accession>
<keyword evidence="1" id="KW-0472">Membrane</keyword>
<gene>
    <name evidence="2" type="ORF">TMI583_LOCUS20750</name>
</gene>
<feature type="non-terminal residue" evidence="2">
    <location>
        <position position="1"/>
    </location>
</feature>